<protein>
    <submittedName>
        <fullName evidence="3">Uncharacterized protein</fullName>
    </submittedName>
</protein>
<feature type="compositionally biased region" description="Low complexity" evidence="2">
    <location>
        <begin position="243"/>
        <end position="269"/>
    </location>
</feature>
<feature type="compositionally biased region" description="Polar residues" evidence="2">
    <location>
        <begin position="469"/>
        <end position="479"/>
    </location>
</feature>
<feature type="region of interest" description="Disordered" evidence="2">
    <location>
        <begin position="794"/>
        <end position="818"/>
    </location>
</feature>
<feature type="compositionally biased region" description="Low complexity" evidence="2">
    <location>
        <begin position="430"/>
        <end position="450"/>
    </location>
</feature>
<feature type="region of interest" description="Disordered" evidence="2">
    <location>
        <begin position="1"/>
        <end position="70"/>
    </location>
</feature>
<dbReference type="Proteomes" id="UP001152885">
    <property type="component" value="Unassembled WGS sequence"/>
</dbReference>
<sequence>MARPSISQQEQHRHTKDDLNIPSTPPSQKLPIDSRNARSSSPNKIKRYSLPPNTIKFDLTNQSTSSINSEDDLRSIFTNKSQIPLEKLKQLSKSPMTRKLHVVPSSNYSIPIPFTLKLPPKLSNNNSPSSSLDTTPNSSRNTSPERSPNKSPKSRRSKLVYTPQGYTKVESSSSSSEEEELDSNEVNNKISSPNKSSPSPPPVLTNNTKYSKLSYSQNQKQADELSVIEEVSINGSRHSSAESSKLLSQPSKLSSNNNSNNKNRISSNKVLPPIPDSSIRIQPMNHTQPPTQNNSYQIHENKESTTLKKMVRKPPPPITEFNKTTPSVNRRSTTGFKAVQSIPKSSKENNLQLLSFSNAPNSNFNHILKIHKRSFSDESHVSSVSDFSSVGDFINMARLQAITTVNQKPQTVNTQTSTNKAQLLQVPTLSERNVSSSSSSSTNSNNSKASWDSLQKSVDITFKDENETNSKNLNWEDTGSSSEEQEEPTEPLKISRYPTKEVDLYTANNNGLGKTFSFPNDESNITNDKTLKTQVSKEQKRTYRHSLGSTFNGQIEIPTLNDMKTMSDNYSSKTPSSYNGTTFSDIRSESSMSDVTDTNQTHKDFRNLTMPPLPSNSIKSNNRHTRHKSMYNINFEPDQTMLPTHNRTKSANELKSYKEDVGEKLNIKVTEPPEIINYKVDFKESKNLDDEEFGNSKNIPEELTRYKIPHEKDPESESVSIDLTKEDYTVCTISRKDSTISYKSVTENIKGKEVEVILLEEEEDERDQEEEEDELLSIYSRYRRHNAWLQRSNTTSTTTNSFKSATSQVQHTKRQSNDLKLSSLSSAGRIIQELDLRRSNGSLKSSTSSNYKSNRIQLPVSPTKNHQKIRRQTMPPLESHYFDYASNQNYDFNTFMQERFRNQT</sequence>
<name>A0A9W4TTN5_9ASCO</name>
<feature type="compositionally biased region" description="Polar residues" evidence="2">
    <location>
        <begin position="589"/>
        <end position="599"/>
    </location>
</feature>
<feature type="compositionally biased region" description="Polar residues" evidence="2">
    <location>
        <begin position="409"/>
        <end position="428"/>
    </location>
</feature>
<keyword evidence="1" id="KW-0175">Coiled coil</keyword>
<dbReference type="EMBL" id="CANTUO010000001">
    <property type="protein sequence ID" value="CAI5756840.1"/>
    <property type="molecule type" value="Genomic_DNA"/>
</dbReference>
<feature type="compositionally biased region" description="Polar residues" evidence="2">
    <location>
        <begin position="321"/>
        <end position="330"/>
    </location>
</feature>
<evidence type="ECO:0000313" key="4">
    <source>
        <dbReference type="Proteomes" id="UP001152885"/>
    </source>
</evidence>
<evidence type="ECO:0000256" key="2">
    <source>
        <dbReference type="SAM" id="MobiDB-lite"/>
    </source>
</evidence>
<reference evidence="3" key="1">
    <citation type="submission" date="2022-12" db="EMBL/GenBank/DDBJ databases">
        <authorList>
            <person name="Brejova B."/>
        </authorList>
    </citation>
    <scope>NUCLEOTIDE SEQUENCE</scope>
</reference>
<evidence type="ECO:0000256" key="1">
    <source>
        <dbReference type="SAM" id="Coils"/>
    </source>
</evidence>
<dbReference type="AlphaFoldDB" id="A0A9W4TTN5"/>
<accession>A0A9W4TTN5</accession>
<feature type="compositionally biased region" description="Polar residues" evidence="2">
    <location>
        <begin position="204"/>
        <end position="220"/>
    </location>
</feature>
<feature type="region of interest" description="Disordered" evidence="2">
    <location>
        <begin position="306"/>
        <end position="330"/>
    </location>
</feature>
<feature type="compositionally biased region" description="Low complexity" evidence="2">
    <location>
        <begin position="794"/>
        <end position="807"/>
    </location>
</feature>
<feature type="coiled-coil region" evidence="1">
    <location>
        <begin position="742"/>
        <end position="772"/>
    </location>
</feature>
<proteinExistence type="predicted"/>
<organism evidence="3 4">
    <name type="scientific">Candida verbasci</name>
    <dbReference type="NCBI Taxonomy" id="1227364"/>
    <lineage>
        <taxon>Eukaryota</taxon>
        <taxon>Fungi</taxon>
        <taxon>Dikarya</taxon>
        <taxon>Ascomycota</taxon>
        <taxon>Saccharomycotina</taxon>
        <taxon>Pichiomycetes</taxon>
        <taxon>Debaryomycetaceae</taxon>
        <taxon>Candida/Lodderomyces clade</taxon>
        <taxon>Candida</taxon>
    </lineage>
</organism>
<feature type="compositionally biased region" description="Low complexity" evidence="2">
    <location>
        <begin position="115"/>
        <end position="151"/>
    </location>
</feature>
<feature type="region of interest" description="Disordered" evidence="2">
    <location>
        <begin position="409"/>
        <end position="496"/>
    </location>
</feature>
<gene>
    <name evidence="3" type="ORF">CANVERA_P1358</name>
</gene>
<feature type="compositionally biased region" description="Low complexity" evidence="2">
    <location>
        <begin position="187"/>
        <end position="197"/>
    </location>
</feature>
<feature type="region of interest" description="Disordered" evidence="2">
    <location>
        <begin position="589"/>
        <end position="622"/>
    </location>
</feature>
<feature type="region of interest" description="Disordered" evidence="2">
    <location>
        <begin position="102"/>
        <end position="221"/>
    </location>
</feature>
<feature type="region of interest" description="Disordered" evidence="2">
    <location>
        <begin position="235"/>
        <end position="272"/>
    </location>
</feature>
<comment type="caution">
    <text evidence="3">The sequence shown here is derived from an EMBL/GenBank/DDBJ whole genome shotgun (WGS) entry which is preliminary data.</text>
</comment>
<dbReference type="OrthoDB" id="4089867at2759"/>
<evidence type="ECO:0000313" key="3">
    <source>
        <dbReference type="EMBL" id="CAI5756840.1"/>
    </source>
</evidence>
<keyword evidence="4" id="KW-1185">Reference proteome</keyword>
<feature type="compositionally biased region" description="Basic and acidic residues" evidence="2">
    <location>
        <begin position="10"/>
        <end position="19"/>
    </location>
</feature>
<feature type="compositionally biased region" description="Polar residues" evidence="2">
    <location>
        <begin position="59"/>
        <end position="68"/>
    </location>
</feature>